<sequence>MKSATGCALGLLLLARLAISQDSQGCGNVTISSSADADAIRKSCKTITGNVAFSESFARSPTDVSLDGVEVIEGNIWHDTHDDLVWCGEPTVAQPTDCPGPWSLSSGTLREVGGNIYTWAFPGLWRVSLPSLQRVGKAFSLNRMNYLRELDVTALEVVESFTLGAEVLEKFSLKELKAFSGPRNGWVNLYGGGKVEDFDGLFRANLDPWHGWTGDGPDVGSFMASNTGTQINAPSIKRLTFGWRRIPSLRVMTESDVTFVLGGPNSTEVEIGELHLGYGVRKVERGETVKKLSVGLFELRNAARMETLDLPFDQLGTLEVRESNALTRVVLPAQAEDWKDWSVQITGSPNVDMKSEYADEAKTKKTWYWPKGDIESIWLSGNISTDFFASFLQQRSGPSPPQVKTFALSDTSGELDCGVFKEAQTKSGNKTFTGDYYECYSVKNAAYKSLPGGLLWQVVLAAGAVVALTMAV</sequence>
<evidence type="ECO:0000313" key="3">
    <source>
        <dbReference type="Proteomes" id="UP001283341"/>
    </source>
</evidence>
<gene>
    <name evidence="2" type="ORF">B0H66DRAFT_373886</name>
</gene>
<organism evidence="2 3">
    <name type="scientific">Apodospora peruviana</name>
    <dbReference type="NCBI Taxonomy" id="516989"/>
    <lineage>
        <taxon>Eukaryota</taxon>
        <taxon>Fungi</taxon>
        <taxon>Dikarya</taxon>
        <taxon>Ascomycota</taxon>
        <taxon>Pezizomycotina</taxon>
        <taxon>Sordariomycetes</taxon>
        <taxon>Sordariomycetidae</taxon>
        <taxon>Sordariales</taxon>
        <taxon>Lasiosphaeriaceae</taxon>
        <taxon>Apodospora</taxon>
    </lineage>
</organism>
<accession>A0AAE0M0B3</accession>
<dbReference type="Proteomes" id="UP001283341">
    <property type="component" value="Unassembled WGS sequence"/>
</dbReference>
<evidence type="ECO:0000256" key="1">
    <source>
        <dbReference type="SAM" id="SignalP"/>
    </source>
</evidence>
<evidence type="ECO:0000313" key="2">
    <source>
        <dbReference type="EMBL" id="KAK3314208.1"/>
    </source>
</evidence>
<proteinExistence type="predicted"/>
<reference evidence="2" key="2">
    <citation type="submission" date="2023-06" db="EMBL/GenBank/DDBJ databases">
        <authorList>
            <consortium name="Lawrence Berkeley National Laboratory"/>
            <person name="Haridas S."/>
            <person name="Hensen N."/>
            <person name="Bonometti L."/>
            <person name="Westerberg I."/>
            <person name="Brannstrom I.O."/>
            <person name="Guillou S."/>
            <person name="Cros-Aarteil S."/>
            <person name="Calhoun S."/>
            <person name="Kuo A."/>
            <person name="Mondo S."/>
            <person name="Pangilinan J."/>
            <person name="Riley R."/>
            <person name="Labutti K."/>
            <person name="Andreopoulos B."/>
            <person name="Lipzen A."/>
            <person name="Chen C."/>
            <person name="Yanf M."/>
            <person name="Daum C."/>
            <person name="Ng V."/>
            <person name="Clum A."/>
            <person name="Steindorff A."/>
            <person name="Ohm R."/>
            <person name="Martin F."/>
            <person name="Silar P."/>
            <person name="Natvig D."/>
            <person name="Lalanne C."/>
            <person name="Gautier V."/>
            <person name="Ament-Velasquez S.L."/>
            <person name="Kruys A."/>
            <person name="Hutchinson M.I."/>
            <person name="Powell A.J."/>
            <person name="Barry K."/>
            <person name="Miller A.N."/>
            <person name="Grigoriev I.V."/>
            <person name="Debuchy R."/>
            <person name="Gladieux P."/>
            <person name="Thoren M.H."/>
            <person name="Johannesson H."/>
        </authorList>
    </citation>
    <scope>NUCLEOTIDE SEQUENCE</scope>
    <source>
        <strain evidence="2">CBS 118394</strain>
    </source>
</reference>
<feature type="chain" id="PRO_5042043304" evidence="1">
    <location>
        <begin position="21"/>
        <end position="472"/>
    </location>
</feature>
<name>A0AAE0M0B3_9PEZI</name>
<reference evidence="2" key="1">
    <citation type="journal article" date="2023" name="Mol. Phylogenet. Evol.">
        <title>Genome-scale phylogeny and comparative genomics of the fungal order Sordariales.</title>
        <authorList>
            <person name="Hensen N."/>
            <person name="Bonometti L."/>
            <person name="Westerberg I."/>
            <person name="Brannstrom I.O."/>
            <person name="Guillou S."/>
            <person name="Cros-Aarteil S."/>
            <person name="Calhoun S."/>
            <person name="Haridas S."/>
            <person name="Kuo A."/>
            <person name="Mondo S."/>
            <person name="Pangilinan J."/>
            <person name="Riley R."/>
            <person name="LaButti K."/>
            <person name="Andreopoulos B."/>
            <person name="Lipzen A."/>
            <person name="Chen C."/>
            <person name="Yan M."/>
            <person name="Daum C."/>
            <person name="Ng V."/>
            <person name="Clum A."/>
            <person name="Steindorff A."/>
            <person name="Ohm R.A."/>
            <person name="Martin F."/>
            <person name="Silar P."/>
            <person name="Natvig D.O."/>
            <person name="Lalanne C."/>
            <person name="Gautier V."/>
            <person name="Ament-Velasquez S.L."/>
            <person name="Kruys A."/>
            <person name="Hutchinson M.I."/>
            <person name="Powell A.J."/>
            <person name="Barry K."/>
            <person name="Miller A.N."/>
            <person name="Grigoriev I.V."/>
            <person name="Debuchy R."/>
            <person name="Gladieux P."/>
            <person name="Hiltunen Thoren M."/>
            <person name="Johannesson H."/>
        </authorList>
    </citation>
    <scope>NUCLEOTIDE SEQUENCE</scope>
    <source>
        <strain evidence="2">CBS 118394</strain>
    </source>
</reference>
<feature type="signal peptide" evidence="1">
    <location>
        <begin position="1"/>
        <end position="20"/>
    </location>
</feature>
<keyword evidence="3" id="KW-1185">Reference proteome</keyword>
<protein>
    <submittedName>
        <fullName evidence="2">Uncharacterized protein</fullName>
    </submittedName>
</protein>
<dbReference type="EMBL" id="JAUEDM010000007">
    <property type="protein sequence ID" value="KAK3314208.1"/>
    <property type="molecule type" value="Genomic_DNA"/>
</dbReference>
<dbReference type="AlphaFoldDB" id="A0AAE0M0B3"/>
<keyword evidence="1" id="KW-0732">Signal</keyword>
<comment type="caution">
    <text evidence="2">The sequence shown here is derived from an EMBL/GenBank/DDBJ whole genome shotgun (WGS) entry which is preliminary data.</text>
</comment>